<reference evidence="1 2" key="1">
    <citation type="submission" date="2015-04" db="EMBL/GenBank/DDBJ databases">
        <authorList>
            <person name="Syromyatnikov M.Y."/>
            <person name="Popov V.N."/>
        </authorList>
    </citation>
    <scope>NUCLEOTIDE SEQUENCE [LARGE SCALE GENOMIC DNA]</scope>
</reference>
<gene>
    <name evidence="1" type="ORF">CLUMA_CG015954</name>
</gene>
<keyword evidence="2" id="KW-1185">Reference proteome</keyword>
<sequence>MNKDEEPLNGIICQPNSKFCFIKSTNDLGILSLKLLRHVAEASINTKQDQNTNECSLHVIYTCNANIDINSTITLRCFLTPSKEKQKEQHVKTSFAVIETIS</sequence>
<evidence type="ECO:0000313" key="2">
    <source>
        <dbReference type="Proteomes" id="UP000183832"/>
    </source>
</evidence>
<protein>
    <submittedName>
        <fullName evidence="1">CLUMA_CG015954, isoform A</fullName>
    </submittedName>
</protein>
<dbReference type="EMBL" id="CVRI01000058">
    <property type="protein sequence ID" value="CRL02940.1"/>
    <property type="molecule type" value="Genomic_DNA"/>
</dbReference>
<organism evidence="1 2">
    <name type="scientific">Clunio marinus</name>
    <dbReference type="NCBI Taxonomy" id="568069"/>
    <lineage>
        <taxon>Eukaryota</taxon>
        <taxon>Metazoa</taxon>
        <taxon>Ecdysozoa</taxon>
        <taxon>Arthropoda</taxon>
        <taxon>Hexapoda</taxon>
        <taxon>Insecta</taxon>
        <taxon>Pterygota</taxon>
        <taxon>Neoptera</taxon>
        <taxon>Endopterygota</taxon>
        <taxon>Diptera</taxon>
        <taxon>Nematocera</taxon>
        <taxon>Chironomoidea</taxon>
        <taxon>Chironomidae</taxon>
        <taxon>Clunio</taxon>
    </lineage>
</organism>
<dbReference type="AlphaFoldDB" id="A0A1J1ITN1"/>
<dbReference type="Proteomes" id="UP000183832">
    <property type="component" value="Unassembled WGS sequence"/>
</dbReference>
<evidence type="ECO:0000313" key="1">
    <source>
        <dbReference type="EMBL" id="CRL02940.1"/>
    </source>
</evidence>
<proteinExistence type="predicted"/>
<name>A0A1J1ITN1_9DIPT</name>
<accession>A0A1J1ITN1</accession>